<dbReference type="KEGG" id="rcm:A1E_03045"/>
<evidence type="ECO:0000313" key="1">
    <source>
        <dbReference type="EMBL" id="ABV73549.1"/>
    </source>
</evidence>
<sequence>MSVSIKNIERAIDRTNEVVSLIDNKNGVDPWLWAISDCLTRLLDQHKELLSIEYAYPLIQLIQRYEETKIIIYQSLNNALSNILLIFEDKCKFEESELIKNITYSLNTLNILGVHAY</sequence>
<evidence type="ECO:0000313" key="2">
    <source>
        <dbReference type="Proteomes" id="UP000007056"/>
    </source>
</evidence>
<accession>A8EYW6</accession>
<dbReference type="EMBL" id="CP000409">
    <property type="protein sequence ID" value="ABV73549.1"/>
    <property type="molecule type" value="Genomic_DNA"/>
</dbReference>
<dbReference type="RefSeq" id="WP_012148746.1">
    <property type="nucleotide sequence ID" value="NC_009879.1"/>
</dbReference>
<dbReference type="HOGENOM" id="CLU_2357908_0_0_5"/>
<name>A8EYW6_RICCK</name>
<dbReference type="Proteomes" id="UP000007056">
    <property type="component" value="Chromosome"/>
</dbReference>
<gene>
    <name evidence="1" type="ordered locus">A1E_03045</name>
</gene>
<dbReference type="STRING" id="293613.A1E_03045"/>
<dbReference type="AlphaFoldDB" id="A8EYW6"/>
<proteinExistence type="predicted"/>
<protein>
    <submittedName>
        <fullName evidence="1">Uncharacterized protein</fullName>
    </submittedName>
</protein>
<organism evidence="1 2">
    <name type="scientific">Rickettsia canadensis (strain McKiel)</name>
    <dbReference type="NCBI Taxonomy" id="293613"/>
    <lineage>
        <taxon>Bacteria</taxon>
        <taxon>Pseudomonadati</taxon>
        <taxon>Pseudomonadota</taxon>
        <taxon>Alphaproteobacteria</taxon>
        <taxon>Rickettsiales</taxon>
        <taxon>Rickettsiaceae</taxon>
        <taxon>Rickettsieae</taxon>
        <taxon>Rickettsia</taxon>
        <taxon>belli group</taxon>
    </lineage>
</organism>
<reference evidence="2" key="1">
    <citation type="submission" date="2007-09" db="EMBL/GenBank/DDBJ databases">
        <title>Complete genome sequence of Rickettsia canadensis.</title>
        <authorList>
            <person name="Madan A."/>
            <person name="Fahey J."/>
            <person name="Helton E."/>
            <person name="Ketteman M."/>
            <person name="Madan A."/>
            <person name="Rodrigues S."/>
            <person name="Sanchez A."/>
            <person name="Whiting M."/>
            <person name="Dasch G."/>
            <person name="Eremeeva M."/>
        </authorList>
    </citation>
    <scope>NUCLEOTIDE SEQUENCE [LARGE SCALE GENOMIC DNA]</scope>
    <source>
        <strain evidence="2">McKiel</strain>
    </source>
</reference>